<keyword evidence="3" id="KW-1185">Reference proteome</keyword>
<dbReference type="Proteomes" id="UP000031036">
    <property type="component" value="Unassembled WGS sequence"/>
</dbReference>
<organism evidence="2 3">
    <name type="scientific">Toxocara canis</name>
    <name type="common">Canine roundworm</name>
    <dbReference type="NCBI Taxonomy" id="6265"/>
    <lineage>
        <taxon>Eukaryota</taxon>
        <taxon>Metazoa</taxon>
        <taxon>Ecdysozoa</taxon>
        <taxon>Nematoda</taxon>
        <taxon>Chromadorea</taxon>
        <taxon>Rhabditida</taxon>
        <taxon>Spirurina</taxon>
        <taxon>Ascaridomorpha</taxon>
        <taxon>Ascaridoidea</taxon>
        <taxon>Toxocaridae</taxon>
        <taxon>Toxocara</taxon>
    </lineage>
</organism>
<gene>
    <name evidence="2" type="ORF">Tcan_09933</name>
</gene>
<feature type="transmembrane region" description="Helical" evidence="1">
    <location>
        <begin position="33"/>
        <end position="55"/>
    </location>
</feature>
<feature type="transmembrane region" description="Helical" evidence="1">
    <location>
        <begin position="147"/>
        <end position="169"/>
    </location>
</feature>
<feature type="transmembrane region" description="Helical" evidence="1">
    <location>
        <begin position="67"/>
        <end position="88"/>
    </location>
</feature>
<protein>
    <submittedName>
        <fullName evidence="2">Uncharacterized protein</fullName>
    </submittedName>
</protein>
<dbReference type="AlphaFoldDB" id="A0A0B2V4F7"/>
<evidence type="ECO:0000256" key="1">
    <source>
        <dbReference type="SAM" id="Phobius"/>
    </source>
</evidence>
<dbReference type="EMBL" id="JPKZ01002528">
    <property type="protein sequence ID" value="KHN76369.1"/>
    <property type="molecule type" value="Genomic_DNA"/>
</dbReference>
<comment type="caution">
    <text evidence="2">The sequence shown here is derived from an EMBL/GenBank/DDBJ whole genome shotgun (WGS) entry which is preliminary data.</text>
</comment>
<evidence type="ECO:0000313" key="2">
    <source>
        <dbReference type="EMBL" id="KHN76369.1"/>
    </source>
</evidence>
<accession>A0A0B2V4F7</accession>
<sequence>MESPDVRNTTPPCAGTDSWFCGEYFTLENTAILFIRVCGTMACLYIMVITITFRWDDLFRRFTLHLYIPFVPYSITQLLFIACEYTSYFGPPIIDIGRFSPLTLVTRYFRFVVAFQYRVFINSIMFITFLCIASPVKYRKLLCDRDLLRNFIFGHIVANALAGLSLFVVCREWSPTEDSAFIYTLSIVAFYFVQGANVTLSFLTFLSFVMAVVVMIVYRRKVAPNAVRANAVGNRKRLVTLVIYSTPPTIANMTSIGKPTAQNVPITTVFVGSVCDCWDEIAKESFAATQGNNICDTTYVLDEYFIMWRHSATKSGKSLIGIAADERQVHNDETCPCDLWMLGGIIRNMHNI</sequence>
<proteinExistence type="predicted"/>
<keyword evidence="1" id="KW-0812">Transmembrane</keyword>
<feature type="transmembrane region" description="Helical" evidence="1">
    <location>
        <begin position="189"/>
        <end position="218"/>
    </location>
</feature>
<reference evidence="2 3" key="1">
    <citation type="submission" date="2014-11" db="EMBL/GenBank/DDBJ databases">
        <title>Genetic blueprint of the zoonotic pathogen Toxocara canis.</title>
        <authorList>
            <person name="Zhu X.-Q."/>
            <person name="Korhonen P.K."/>
            <person name="Cai H."/>
            <person name="Young N.D."/>
            <person name="Nejsum P."/>
            <person name="von Samson-Himmelstjerna G."/>
            <person name="Boag P.R."/>
            <person name="Tan P."/>
            <person name="Li Q."/>
            <person name="Min J."/>
            <person name="Yang Y."/>
            <person name="Wang X."/>
            <person name="Fang X."/>
            <person name="Hall R.S."/>
            <person name="Hofmann A."/>
            <person name="Sternberg P.W."/>
            <person name="Jex A.R."/>
            <person name="Gasser R.B."/>
        </authorList>
    </citation>
    <scope>NUCLEOTIDE SEQUENCE [LARGE SCALE GENOMIC DNA]</scope>
    <source>
        <strain evidence="2">PN_DK_2014</strain>
    </source>
</reference>
<feature type="transmembrane region" description="Helical" evidence="1">
    <location>
        <begin position="108"/>
        <end position="135"/>
    </location>
</feature>
<evidence type="ECO:0000313" key="3">
    <source>
        <dbReference type="Proteomes" id="UP000031036"/>
    </source>
</evidence>
<keyword evidence="1" id="KW-1133">Transmembrane helix</keyword>
<name>A0A0B2V4F7_TOXCA</name>
<keyword evidence="1" id="KW-0472">Membrane</keyword>